<dbReference type="InterPro" id="IPR005064">
    <property type="entry name" value="BUG"/>
</dbReference>
<proteinExistence type="inferred from homology"/>
<feature type="chain" id="PRO_5021946727" evidence="2">
    <location>
        <begin position="22"/>
        <end position="321"/>
    </location>
</feature>
<organism evidence="3 4">
    <name type="scientific">Verticiella sediminum</name>
    <dbReference type="NCBI Taxonomy" id="1247510"/>
    <lineage>
        <taxon>Bacteria</taxon>
        <taxon>Pseudomonadati</taxon>
        <taxon>Pseudomonadota</taxon>
        <taxon>Betaproteobacteria</taxon>
        <taxon>Burkholderiales</taxon>
        <taxon>Alcaligenaceae</taxon>
        <taxon>Verticiella</taxon>
    </lineage>
</organism>
<dbReference type="InterPro" id="IPR042100">
    <property type="entry name" value="Bug_dom1"/>
</dbReference>
<keyword evidence="2" id="KW-0732">Signal</keyword>
<dbReference type="AlphaFoldDB" id="A0A556AJD4"/>
<evidence type="ECO:0000313" key="4">
    <source>
        <dbReference type="Proteomes" id="UP000318405"/>
    </source>
</evidence>
<evidence type="ECO:0000313" key="3">
    <source>
        <dbReference type="EMBL" id="TSH93018.1"/>
    </source>
</evidence>
<evidence type="ECO:0000256" key="2">
    <source>
        <dbReference type="SAM" id="SignalP"/>
    </source>
</evidence>
<protein>
    <submittedName>
        <fullName evidence="3">Tripartite tricarboxylate transporter substrate binding protein</fullName>
    </submittedName>
</protein>
<dbReference type="Gene3D" id="3.40.190.10">
    <property type="entry name" value="Periplasmic binding protein-like II"/>
    <property type="match status" value="1"/>
</dbReference>
<gene>
    <name evidence="3" type="ORF">FOZ76_16670</name>
</gene>
<comment type="similarity">
    <text evidence="1">Belongs to the UPF0065 (bug) family.</text>
</comment>
<dbReference type="Proteomes" id="UP000318405">
    <property type="component" value="Unassembled WGS sequence"/>
</dbReference>
<dbReference type="EMBL" id="VLTJ01000029">
    <property type="protein sequence ID" value="TSH93018.1"/>
    <property type="molecule type" value="Genomic_DNA"/>
</dbReference>
<dbReference type="Pfam" id="PF03401">
    <property type="entry name" value="TctC"/>
    <property type="match status" value="1"/>
</dbReference>
<dbReference type="CDD" id="cd13578">
    <property type="entry name" value="PBP2_Bug27"/>
    <property type="match status" value="1"/>
</dbReference>
<dbReference type="Gene3D" id="3.40.190.150">
    <property type="entry name" value="Bordetella uptake gene, domain 1"/>
    <property type="match status" value="1"/>
</dbReference>
<comment type="caution">
    <text evidence="3">The sequence shown here is derived from an EMBL/GenBank/DDBJ whole genome shotgun (WGS) entry which is preliminary data.</text>
</comment>
<evidence type="ECO:0000256" key="1">
    <source>
        <dbReference type="ARBA" id="ARBA00006987"/>
    </source>
</evidence>
<dbReference type="PIRSF" id="PIRSF017082">
    <property type="entry name" value="YflP"/>
    <property type="match status" value="1"/>
</dbReference>
<dbReference type="OrthoDB" id="8680509at2"/>
<accession>A0A556AJD4</accession>
<dbReference type="PANTHER" id="PTHR42928:SF5">
    <property type="entry name" value="BLR1237 PROTEIN"/>
    <property type="match status" value="1"/>
</dbReference>
<keyword evidence="4" id="KW-1185">Reference proteome</keyword>
<dbReference type="PANTHER" id="PTHR42928">
    <property type="entry name" value="TRICARBOXYLATE-BINDING PROTEIN"/>
    <property type="match status" value="1"/>
</dbReference>
<name>A0A556AJD4_9BURK</name>
<reference evidence="3 4" key="1">
    <citation type="submission" date="2019-07" db="EMBL/GenBank/DDBJ databases">
        <title>Qingshengfaniella alkalisoli gen. nov., sp. nov., isolated from saline soil.</title>
        <authorList>
            <person name="Xu L."/>
            <person name="Huang X.-X."/>
            <person name="Sun J.-Q."/>
        </authorList>
    </citation>
    <scope>NUCLEOTIDE SEQUENCE [LARGE SCALE GENOMIC DNA]</scope>
    <source>
        <strain evidence="3 4">DSM 27279</strain>
    </source>
</reference>
<dbReference type="RefSeq" id="WP_143949384.1">
    <property type="nucleotide sequence ID" value="NZ_BAABMB010000001.1"/>
</dbReference>
<dbReference type="SUPFAM" id="SSF53850">
    <property type="entry name" value="Periplasmic binding protein-like II"/>
    <property type="match status" value="1"/>
</dbReference>
<sequence length="321" mass="34048">MSPKLLPAALLALGLASAAQAQNAWPDKPIRIIVPFTAGSFTDTAARAVGNELSTQLGQPIVVENRGGAGSMLGTDVVAKAAPDGYTFLLTDNSFPVSAALYQKLPYRPFEDLMQVTLVAEAPAVMVGRPDLPTKTLKETLDRAKEQPDTLTFGSGGQGSSAHLAMEQLLLEAGVQAVHVPFKGVAAAMIEIAAGRVDVGIGSVGSTVQYIGDNRLLGLAISGEQRHPMFPEVPTFAEAGYPEYDMMYRFGIMAPAGTPAEIVDRLQKGVAQALQNPRVQETFRSAGVEPKASTPAEYAKLTRDESETWKGVIQRANVKVD</sequence>
<feature type="signal peptide" evidence="2">
    <location>
        <begin position="1"/>
        <end position="21"/>
    </location>
</feature>